<dbReference type="InterPro" id="IPR036227">
    <property type="entry name" value="Ribosomal_uL15/eL18_sf"/>
</dbReference>
<evidence type="ECO:0000313" key="7">
    <source>
        <dbReference type="Proteomes" id="UP000593568"/>
    </source>
</evidence>
<evidence type="ECO:0000256" key="4">
    <source>
        <dbReference type="SAM" id="MobiDB-lite"/>
    </source>
</evidence>
<comment type="similarity">
    <text evidence="1">Belongs to the eukaryotic ribosomal protein eL18 family.</text>
</comment>
<feature type="non-terminal residue" evidence="6">
    <location>
        <position position="193"/>
    </location>
</feature>
<feature type="domain" description="Large ribosomal subunit protein uL15/eL18" evidence="5">
    <location>
        <begin position="143"/>
        <end position="193"/>
    </location>
</feature>
<protein>
    <recommendedName>
        <fullName evidence="5">Large ribosomal subunit protein uL15/eL18 domain-containing protein</fullName>
    </recommendedName>
</protein>
<dbReference type="GO" id="GO:0003729">
    <property type="term" value="F:mRNA binding"/>
    <property type="evidence" value="ECO:0007669"/>
    <property type="project" value="UniProtKB-ARBA"/>
</dbReference>
<dbReference type="PANTHER" id="PTHR10934">
    <property type="entry name" value="60S RIBOSOMAL PROTEIN L18"/>
    <property type="match status" value="1"/>
</dbReference>
<dbReference type="SUPFAM" id="SSF52080">
    <property type="entry name" value="Ribosomal proteins L15p and L18e"/>
    <property type="match status" value="1"/>
</dbReference>
<keyword evidence="3" id="KW-0687">Ribonucleoprotein</keyword>
<feature type="compositionally biased region" description="Basic residues" evidence="4">
    <location>
        <begin position="168"/>
        <end position="178"/>
    </location>
</feature>
<accession>A0A7J9EAI0</accession>
<evidence type="ECO:0000259" key="5">
    <source>
        <dbReference type="Pfam" id="PF17135"/>
    </source>
</evidence>
<dbReference type="PANTHER" id="PTHR10934:SF2">
    <property type="entry name" value="LARGE RIBOSOMAL SUBUNIT PROTEIN EL18"/>
    <property type="match status" value="1"/>
</dbReference>
<name>A0A7J9EAI0_9ROSI</name>
<dbReference type="InterPro" id="IPR021131">
    <property type="entry name" value="Ribosomal_uL15/eL18"/>
</dbReference>
<feature type="domain" description="Large ribosomal subunit protein uL15/eL18" evidence="5">
    <location>
        <begin position="1"/>
        <end position="125"/>
    </location>
</feature>
<proteinExistence type="inferred from homology"/>
<dbReference type="InterPro" id="IPR000039">
    <property type="entry name" value="Ribosomal_eL18"/>
</dbReference>
<dbReference type="GO" id="GO:0006412">
    <property type="term" value="P:translation"/>
    <property type="evidence" value="ECO:0007669"/>
    <property type="project" value="InterPro"/>
</dbReference>
<evidence type="ECO:0000256" key="2">
    <source>
        <dbReference type="ARBA" id="ARBA00022980"/>
    </source>
</evidence>
<dbReference type="GO" id="GO:0003735">
    <property type="term" value="F:structural constituent of ribosome"/>
    <property type="evidence" value="ECO:0007669"/>
    <property type="project" value="InterPro"/>
</dbReference>
<keyword evidence="2" id="KW-0689">Ribosomal protein</keyword>
<evidence type="ECO:0000256" key="3">
    <source>
        <dbReference type="ARBA" id="ARBA00023274"/>
    </source>
</evidence>
<dbReference type="AlphaFoldDB" id="A0A7J9EAI0"/>
<organism evidence="6 7">
    <name type="scientific">Gossypium trilobum</name>
    <dbReference type="NCBI Taxonomy" id="34281"/>
    <lineage>
        <taxon>Eukaryota</taxon>
        <taxon>Viridiplantae</taxon>
        <taxon>Streptophyta</taxon>
        <taxon>Embryophyta</taxon>
        <taxon>Tracheophyta</taxon>
        <taxon>Spermatophyta</taxon>
        <taxon>Magnoliopsida</taxon>
        <taxon>eudicotyledons</taxon>
        <taxon>Gunneridae</taxon>
        <taxon>Pentapetalae</taxon>
        <taxon>rosids</taxon>
        <taxon>malvids</taxon>
        <taxon>Malvales</taxon>
        <taxon>Malvaceae</taxon>
        <taxon>Malvoideae</taxon>
        <taxon>Gossypium</taxon>
    </lineage>
</organism>
<dbReference type="GO" id="GO:0022625">
    <property type="term" value="C:cytosolic large ribosomal subunit"/>
    <property type="evidence" value="ECO:0007669"/>
    <property type="project" value="TreeGrafter"/>
</dbReference>
<dbReference type="EMBL" id="JABEZW010000007">
    <property type="protein sequence ID" value="MBA0769555.1"/>
    <property type="molecule type" value="Genomic_DNA"/>
</dbReference>
<evidence type="ECO:0000313" key="6">
    <source>
        <dbReference type="EMBL" id="MBA0769555.1"/>
    </source>
</evidence>
<feature type="non-terminal residue" evidence="6">
    <location>
        <position position="1"/>
    </location>
</feature>
<evidence type="ECO:0000256" key="1">
    <source>
        <dbReference type="ARBA" id="ARBA00006815"/>
    </source>
</evidence>
<gene>
    <name evidence="6" type="ORF">Gotri_018275</name>
</gene>
<feature type="region of interest" description="Disordered" evidence="4">
    <location>
        <begin position="158"/>
        <end position="193"/>
    </location>
</feature>
<sequence>KKTKRTAPKSDDIYLKLLVKLYRFLVRRTGSKFNAVILKRLFMSKTNKPPLSLSRLIQFMKGKEDKIAVVVGAVTDDIRVYEVPALKVTALRFTETARARIEKAGGECLTFDQLALRAPLGQNTVHKSSTCNFFLVVYDNDYQVLLRGPKNAREAVKHFGPAPGVPHSHTKPYVRAKGRKFERARGRRNSKGF</sequence>
<dbReference type="Gene3D" id="3.100.10.10">
    <property type="match status" value="1"/>
</dbReference>
<keyword evidence="7" id="KW-1185">Reference proteome</keyword>
<dbReference type="Pfam" id="PF17135">
    <property type="entry name" value="Ribosomal_L18"/>
    <property type="match status" value="2"/>
</dbReference>
<dbReference type="FunFam" id="3.100.10.10:FF:000001">
    <property type="entry name" value="60S ribosomal protein L18"/>
    <property type="match status" value="1"/>
</dbReference>
<dbReference type="Proteomes" id="UP000593568">
    <property type="component" value="Unassembled WGS sequence"/>
</dbReference>
<comment type="caution">
    <text evidence="6">The sequence shown here is derived from an EMBL/GenBank/DDBJ whole genome shotgun (WGS) entry which is preliminary data.</text>
</comment>
<reference evidence="6 7" key="1">
    <citation type="journal article" date="2019" name="Genome Biol. Evol.">
        <title>Insights into the evolution of the New World diploid cottons (Gossypium, subgenus Houzingenia) based on genome sequencing.</title>
        <authorList>
            <person name="Grover C.E."/>
            <person name="Arick M.A. 2nd"/>
            <person name="Thrash A."/>
            <person name="Conover J.L."/>
            <person name="Sanders W.S."/>
            <person name="Peterson D.G."/>
            <person name="Frelichowski J.E."/>
            <person name="Scheffler J.A."/>
            <person name="Scheffler B.E."/>
            <person name="Wendel J.F."/>
        </authorList>
    </citation>
    <scope>NUCLEOTIDE SEQUENCE [LARGE SCALE GENOMIC DNA]</scope>
    <source>
        <strain evidence="6">8</strain>
        <tissue evidence="6">Leaf</tissue>
    </source>
</reference>